<organism evidence="3 4">
    <name type="scientific">Punica granatum</name>
    <name type="common">Pomegranate</name>
    <dbReference type="NCBI Taxonomy" id="22663"/>
    <lineage>
        <taxon>Eukaryota</taxon>
        <taxon>Viridiplantae</taxon>
        <taxon>Streptophyta</taxon>
        <taxon>Embryophyta</taxon>
        <taxon>Tracheophyta</taxon>
        <taxon>Spermatophyta</taxon>
        <taxon>Magnoliopsida</taxon>
        <taxon>eudicotyledons</taxon>
        <taxon>Gunneridae</taxon>
        <taxon>Pentapetalae</taxon>
        <taxon>rosids</taxon>
        <taxon>malvids</taxon>
        <taxon>Myrtales</taxon>
        <taxon>Lythraceae</taxon>
        <taxon>Punica</taxon>
    </lineage>
</organism>
<dbReference type="InterPro" id="IPR000719">
    <property type="entry name" value="Prot_kinase_dom"/>
</dbReference>
<feature type="region of interest" description="Disordered" evidence="1">
    <location>
        <begin position="218"/>
        <end position="238"/>
    </location>
</feature>
<dbReference type="PROSITE" id="PS50011">
    <property type="entry name" value="PROTEIN_KINASE_DOM"/>
    <property type="match status" value="1"/>
</dbReference>
<dbReference type="PANTHER" id="PTHR46863">
    <property type="entry name" value="OS09G0572100 PROTEIN"/>
    <property type="match status" value="1"/>
</dbReference>
<proteinExistence type="predicted"/>
<dbReference type="GO" id="GO:0005524">
    <property type="term" value="F:ATP binding"/>
    <property type="evidence" value="ECO:0007669"/>
    <property type="project" value="InterPro"/>
</dbReference>
<dbReference type="EMBL" id="PGOL01000820">
    <property type="protein sequence ID" value="PKI64405.1"/>
    <property type="molecule type" value="Genomic_DNA"/>
</dbReference>
<dbReference type="AlphaFoldDB" id="A0A2I0K772"/>
<feature type="domain" description="Protein kinase" evidence="2">
    <location>
        <begin position="26"/>
        <end position="351"/>
    </location>
</feature>
<sequence length="394" mass="42456">MSVGATQPVRSPRPPRTPNQYPSDRSSFDPASSSGEAGGAYYTSTSTSTSTSGGGYKLSLSGSSSSAAASSSRASLSSLRQTLPENVAIYDLSELRSATNNFLSARRSSSSSSSWRRRRLAPDQLRDLLGALSKSHLANIAKLLGACASGEDIYLVATDVAHALDYIHNNTGLSINLVHSHVKSSSIVVTEPNFHAKLCQFGAAQLCGEIDENGVVRPGEISEEGEPSPSTSRELARSNSRVMQFQGVRGYMSPEFRANGIATQKADVYRRYDKAKGDFIRTSIIETAMTAVENGKAEGRLRQWIDRRLGDSFPVEAAEKLIRLALDCVQVDPNRRPDMSRVAGKVSKLYVQSKTWSDNLKVPTGISVSLGPSFGTPGPDLIHVTNEIWSMAYS</sequence>
<accession>A0A2I0K772</accession>
<dbReference type="GO" id="GO:0004672">
    <property type="term" value="F:protein kinase activity"/>
    <property type="evidence" value="ECO:0007669"/>
    <property type="project" value="InterPro"/>
</dbReference>
<name>A0A2I0K772_PUNGR</name>
<dbReference type="Gene3D" id="1.10.510.10">
    <property type="entry name" value="Transferase(Phosphotransferase) domain 1"/>
    <property type="match status" value="1"/>
</dbReference>
<comment type="caution">
    <text evidence="3">The sequence shown here is derived from an EMBL/GenBank/DDBJ whole genome shotgun (WGS) entry which is preliminary data.</text>
</comment>
<protein>
    <recommendedName>
        <fullName evidence="2">Protein kinase domain-containing protein</fullName>
    </recommendedName>
</protein>
<dbReference type="SUPFAM" id="SSF56112">
    <property type="entry name" value="Protein kinase-like (PK-like)"/>
    <property type="match status" value="1"/>
</dbReference>
<dbReference type="Proteomes" id="UP000233551">
    <property type="component" value="Unassembled WGS sequence"/>
</dbReference>
<dbReference type="InterPro" id="IPR011009">
    <property type="entry name" value="Kinase-like_dom_sf"/>
</dbReference>
<feature type="region of interest" description="Disordered" evidence="1">
    <location>
        <begin position="1"/>
        <end position="56"/>
    </location>
</feature>
<gene>
    <name evidence="3" type="ORF">CRG98_015190</name>
</gene>
<dbReference type="STRING" id="22663.A0A2I0K772"/>
<evidence type="ECO:0000313" key="4">
    <source>
        <dbReference type="Proteomes" id="UP000233551"/>
    </source>
</evidence>
<evidence type="ECO:0000256" key="1">
    <source>
        <dbReference type="SAM" id="MobiDB-lite"/>
    </source>
</evidence>
<feature type="compositionally biased region" description="Low complexity" evidence="1">
    <location>
        <begin position="22"/>
        <end position="56"/>
    </location>
</feature>
<keyword evidence="4" id="KW-1185">Reference proteome</keyword>
<dbReference type="PANTHER" id="PTHR46863:SF1">
    <property type="entry name" value="PROTEIN KINASE SUPERFAMILY PROTEIN"/>
    <property type="match status" value="1"/>
</dbReference>
<evidence type="ECO:0000259" key="2">
    <source>
        <dbReference type="PROSITE" id="PS50011"/>
    </source>
</evidence>
<reference evidence="3 4" key="1">
    <citation type="submission" date="2017-11" db="EMBL/GenBank/DDBJ databases">
        <title>De-novo sequencing of pomegranate (Punica granatum L.) genome.</title>
        <authorList>
            <person name="Akparov Z."/>
            <person name="Amiraslanov A."/>
            <person name="Hajiyeva S."/>
            <person name="Abbasov M."/>
            <person name="Kaur K."/>
            <person name="Hamwieh A."/>
            <person name="Solovyev V."/>
            <person name="Salamov A."/>
            <person name="Braich B."/>
            <person name="Kosarev P."/>
            <person name="Mahmoud A."/>
            <person name="Hajiyev E."/>
            <person name="Babayeva S."/>
            <person name="Izzatullayeva V."/>
            <person name="Mammadov A."/>
            <person name="Mammadov A."/>
            <person name="Sharifova S."/>
            <person name="Ojaghi J."/>
            <person name="Eynullazada K."/>
            <person name="Bayramov B."/>
            <person name="Abdulazimova A."/>
            <person name="Shahmuradov I."/>
        </authorList>
    </citation>
    <scope>NUCLEOTIDE SEQUENCE [LARGE SCALE GENOMIC DNA]</scope>
    <source>
        <strain evidence="4">cv. AG2017</strain>
        <tissue evidence="3">Leaf</tissue>
    </source>
</reference>
<evidence type="ECO:0000313" key="3">
    <source>
        <dbReference type="EMBL" id="PKI64405.1"/>
    </source>
</evidence>